<evidence type="ECO:0000256" key="7">
    <source>
        <dbReference type="ARBA" id="ARBA00023136"/>
    </source>
</evidence>
<evidence type="ECO:0000256" key="4">
    <source>
        <dbReference type="ARBA" id="ARBA00022729"/>
    </source>
</evidence>
<feature type="domain" description="Ig-like" evidence="11">
    <location>
        <begin position="49"/>
        <end position="161"/>
    </location>
</feature>
<keyword evidence="3 9" id="KW-0812">Transmembrane</keyword>
<dbReference type="Pfam" id="PF00622">
    <property type="entry name" value="SPRY"/>
    <property type="match status" value="1"/>
</dbReference>
<dbReference type="InterPro" id="IPR003877">
    <property type="entry name" value="SPRY_dom"/>
</dbReference>
<dbReference type="Pfam" id="PF13765">
    <property type="entry name" value="PRY"/>
    <property type="match status" value="1"/>
</dbReference>
<keyword evidence="6" id="KW-0175">Coiled coil</keyword>
<dbReference type="SMART" id="SM00589">
    <property type="entry name" value="PRY"/>
    <property type="match status" value="1"/>
</dbReference>
<evidence type="ECO:0000256" key="9">
    <source>
        <dbReference type="SAM" id="Phobius"/>
    </source>
</evidence>
<dbReference type="InterPro" id="IPR003598">
    <property type="entry name" value="Ig_sub2"/>
</dbReference>
<dbReference type="FunFam" id="2.60.40.10:FF:000088">
    <property type="entry name" value="Butyrophilin subfamily 1 member A1"/>
    <property type="match status" value="1"/>
</dbReference>
<dbReference type="Gene3D" id="2.60.120.920">
    <property type="match status" value="1"/>
</dbReference>
<feature type="transmembrane region" description="Helical" evidence="9">
    <location>
        <begin position="268"/>
        <end position="291"/>
    </location>
</feature>
<evidence type="ECO:0000256" key="6">
    <source>
        <dbReference type="ARBA" id="ARBA00023054"/>
    </source>
</evidence>
<evidence type="ECO:0000256" key="8">
    <source>
        <dbReference type="ARBA" id="ARBA00023319"/>
    </source>
</evidence>
<dbReference type="GO" id="GO:0016020">
    <property type="term" value="C:membrane"/>
    <property type="evidence" value="ECO:0007669"/>
    <property type="project" value="UniProtKB-SubCell"/>
</dbReference>
<dbReference type="PROSITE" id="PS50188">
    <property type="entry name" value="B302_SPRY"/>
    <property type="match status" value="1"/>
</dbReference>
<dbReference type="InterPro" id="IPR036179">
    <property type="entry name" value="Ig-like_dom_sf"/>
</dbReference>
<evidence type="ECO:0000256" key="1">
    <source>
        <dbReference type="ARBA" id="ARBA00004479"/>
    </source>
</evidence>
<feature type="domain" description="B30.2/SPRY" evidence="10">
    <location>
        <begin position="297"/>
        <end position="487"/>
    </location>
</feature>
<name>A0A803J5U4_XENTR</name>
<reference evidence="12" key="1">
    <citation type="journal article" date="2010" name="Science">
        <title>The genome of the Western clawed frog Xenopus tropicalis.</title>
        <authorList>
            <person name="Hellsten U."/>
            <person name="Harland R.M."/>
            <person name="Gilchrist M.J."/>
            <person name="Hendrix D."/>
            <person name="Jurka J."/>
            <person name="Kapitonov V."/>
            <person name="Ovcharenko I."/>
            <person name="Putnam N.H."/>
            <person name="Shu S."/>
            <person name="Taher L."/>
            <person name="Blitz I.L."/>
            <person name="Blumberg B."/>
            <person name="Dichmann D.S."/>
            <person name="Dubchak I."/>
            <person name="Amaya E."/>
            <person name="Detter J.C."/>
            <person name="Fletcher R."/>
            <person name="Gerhard D.S."/>
            <person name="Goodstein D."/>
            <person name="Graves T."/>
            <person name="Grigoriev I.V."/>
            <person name="Grimwood J."/>
            <person name="Kawashima T."/>
            <person name="Lindquist E."/>
            <person name="Lucas S.M."/>
            <person name="Mead P.E."/>
            <person name="Mitros T."/>
            <person name="Ogino H."/>
            <person name="Ohta Y."/>
            <person name="Poliakov A.V."/>
            <person name="Pollet N."/>
            <person name="Robert J."/>
            <person name="Salamov A."/>
            <person name="Sater A.K."/>
            <person name="Schmutz J."/>
            <person name="Terry A."/>
            <person name="Vize P.D."/>
            <person name="Warren W.C."/>
            <person name="Wells D."/>
            <person name="Wills A."/>
            <person name="Wilson R.K."/>
            <person name="Zimmerman L.B."/>
            <person name="Zorn A.M."/>
            <person name="Grainger R."/>
            <person name="Grammer T."/>
            <person name="Khokha M.K."/>
            <person name="Richardson P.M."/>
            <person name="Rokhsar D.S."/>
        </authorList>
    </citation>
    <scope>NUCLEOTIDE SEQUENCE [LARGE SCALE GENOMIC DNA]</scope>
    <source>
        <strain evidence="12">Nigerian</strain>
    </source>
</reference>
<dbReference type="AlphaFoldDB" id="A0A803J5U4"/>
<keyword evidence="4" id="KW-0732">Signal</keyword>
<dbReference type="FunCoup" id="A0A803J5U4">
    <property type="interactions" value="1367"/>
</dbReference>
<evidence type="ECO:0000313" key="12">
    <source>
        <dbReference type="Ensembl" id="ENSXETP00000103184"/>
    </source>
</evidence>
<dbReference type="SUPFAM" id="SSF48726">
    <property type="entry name" value="Immunoglobulin"/>
    <property type="match status" value="2"/>
</dbReference>
<feature type="domain" description="Ig-like" evidence="11">
    <location>
        <begin position="170"/>
        <end position="258"/>
    </location>
</feature>
<dbReference type="InterPro" id="IPR001870">
    <property type="entry name" value="B30.2/SPRY"/>
</dbReference>
<dbReference type="SUPFAM" id="SSF49899">
    <property type="entry name" value="Concanavalin A-like lectins/glucanases"/>
    <property type="match status" value="1"/>
</dbReference>
<dbReference type="PANTHER" id="PTHR24100">
    <property type="entry name" value="BUTYROPHILIN"/>
    <property type="match status" value="1"/>
</dbReference>
<dbReference type="Gene3D" id="2.60.40.10">
    <property type="entry name" value="Immunoglobulins"/>
    <property type="match status" value="2"/>
</dbReference>
<dbReference type="InterPro" id="IPR013106">
    <property type="entry name" value="Ig_V-set"/>
</dbReference>
<dbReference type="Pfam" id="PF22705">
    <property type="entry name" value="C2-set_3"/>
    <property type="match status" value="1"/>
</dbReference>
<dbReference type="InterPro" id="IPR043136">
    <property type="entry name" value="B30.2/SPRY_sf"/>
</dbReference>
<dbReference type="Bgee" id="ENSXETG00000019020">
    <property type="expression patterns" value="Expressed in testis and 14 other cell types or tissues"/>
</dbReference>
<dbReference type="FunFam" id="2.60.40.10:FF:000208">
    <property type="entry name" value="Butyrophilin subfamily 1 member A1"/>
    <property type="match status" value="1"/>
</dbReference>
<dbReference type="Ensembl" id="ENSXETT00000114981">
    <property type="protein sequence ID" value="ENSXETP00000103184"/>
    <property type="gene ID" value="ENSXETG00000019020"/>
</dbReference>
<protein>
    <submittedName>
        <fullName evidence="12">Butyrophilin subfamily 1 member A1</fullName>
    </submittedName>
</protein>
<dbReference type="SMART" id="SM00406">
    <property type="entry name" value="IGv"/>
    <property type="match status" value="1"/>
</dbReference>
<dbReference type="PRINTS" id="PR01407">
    <property type="entry name" value="BUTYPHLNCDUF"/>
</dbReference>
<reference evidence="12" key="2">
    <citation type="submission" date="2021-03" db="UniProtKB">
        <authorList>
            <consortium name="Ensembl"/>
        </authorList>
    </citation>
    <scope>IDENTIFICATION</scope>
</reference>
<dbReference type="InParanoid" id="A0A803J5U4"/>
<dbReference type="InterPro" id="IPR013783">
    <property type="entry name" value="Ig-like_fold"/>
</dbReference>
<dbReference type="SMART" id="SM00408">
    <property type="entry name" value="IGc2"/>
    <property type="match status" value="1"/>
</dbReference>
<comment type="similarity">
    <text evidence="2">Belongs to the immunoglobulin superfamily. BTN/MOG family.</text>
</comment>
<evidence type="ECO:0000259" key="10">
    <source>
        <dbReference type="PROSITE" id="PS50188"/>
    </source>
</evidence>
<evidence type="ECO:0000259" key="11">
    <source>
        <dbReference type="PROSITE" id="PS50835"/>
    </source>
</evidence>
<dbReference type="FunFam" id="2.60.120.920:FF:000146">
    <property type="entry name" value="Butyrophilin subfamily 1 member A1"/>
    <property type="match status" value="1"/>
</dbReference>
<keyword evidence="7 9" id="KW-0472">Membrane</keyword>
<gene>
    <name evidence="12" type="primary">btn1a1</name>
</gene>
<dbReference type="InterPro" id="IPR003599">
    <property type="entry name" value="Ig_sub"/>
</dbReference>
<dbReference type="SMART" id="SM00449">
    <property type="entry name" value="SPRY"/>
    <property type="match status" value="1"/>
</dbReference>
<sequence>MCLDGYIPSYLLPLYTLSFPFRESALLYLFIILILQNSMFHVLLLSISAKFQVEAKDKELVVAVGSDVELPCTLSPPSSAVGLEVRWFHTVFHSVVYLLKDGREDRQQQNTEYRERAFLKSGPQTGNLALSLLKVRLSDAGTYHCFVENETAAYDEEDFVKLVVIGPGSPPLVKVSLQDSSVQISCSSSDWFPEPTVNWKTDDEAFVNEEMTTSHKQTDGLFSVTNNILLKDSSEGNLFCTMKHPVTGKESGVYVIVSESMFPRLSHWAILFFVLLVLSLGAFAFVGWKFYAYCIEKGNIIHNPFQLIKAVVYKESIHFDPHSAFRRLVVSPDKYVISPAEQEQDVTSGEDRFDTEPCVLAQSSFDSGKHYWETEIQERSGKFWSIGIAKQTVRRSGGQRECPEAGIWAIRASSDCFLGLSTPPTEIFPSQRPVLVGIFLDYEEGMLTFYDVNTFQLLFTFQDKDIAEEPVFPFYYVGNGITFVLKH</sequence>
<dbReference type="SMART" id="SM00409">
    <property type="entry name" value="IG"/>
    <property type="match status" value="2"/>
</dbReference>
<dbReference type="Xenbase" id="XB-GENE-5867805">
    <property type="gene designation" value="btn1a1"/>
</dbReference>
<organism evidence="12">
    <name type="scientific">Xenopus tropicalis</name>
    <name type="common">Western clawed frog</name>
    <name type="synonym">Silurana tropicalis</name>
    <dbReference type="NCBI Taxonomy" id="8364"/>
    <lineage>
        <taxon>Eukaryota</taxon>
        <taxon>Metazoa</taxon>
        <taxon>Chordata</taxon>
        <taxon>Craniata</taxon>
        <taxon>Vertebrata</taxon>
        <taxon>Euteleostomi</taxon>
        <taxon>Amphibia</taxon>
        <taxon>Batrachia</taxon>
        <taxon>Anura</taxon>
        <taxon>Pipoidea</taxon>
        <taxon>Pipidae</taxon>
        <taxon>Xenopodinae</taxon>
        <taxon>Xenopus</taxon>
        <taxon>Silurana</taxon>
    </lineage>
</organism>
<dbReference type="InterPro" id="IPR007110">
    <property type="entry name" value="Ig-like_dom"/>
</dbReference>
<dbReference type="InterPro" id="IPR050504">
    <property type="entry name" value="IgSF_BTN/MOG"/>
</dbReference>
<keyword evidence="8" id="KW-0393">Immunoglobulin domain</keyword>
<proteinExistence type="inferred from homology"/>
<accession>A0A803J5U4</accession>
<evidence type="ECO:0000256" key="5">
    <source>
        <dbReference type="ARBA" id="ARBA00022989"/>
    </source>
</evidence>
<dbReference type="PANTHER" id="PTHR24100:SF143">
    <property type="entry name" value="LOC100144947 PROTEIN"/>
    <property type="match status" value="1"/>
</dbReference>
<dbReference type="Pfam" id="PF07686">
    <property type="entry name" value="V-set"/>
    <property type="match status" value="1"/>
</dbReference>
<dbReference type="InterPro" id="IPR013320">
    <property type="entry name" value="ConA-like_dom_sf"/>
</dbReference>
<dbReference type="PROSITE" id="PS50835">
    <property type="entry name" value="IG_LIKE"/>
    <property type="match status" value="2"/>
</dbReference>
<keyword evidence="5 9" id="KW-1133">Transmembrane helix</keyword>
<feature type="transmembrane region" description="Helical" evidence="9">
    <location>
        <begin position="25"/>
        <end position="47"/>
    </location>
</feature>
<evidence type="ECO:0000256" key="3">
    <source>
        <dbReference type="ARBA" id="ARBA00022692"/>
    </source>
</evidence>
<dbReference type="GeneTree" id="ENSGT01120000271914"/>
<dbReference type="InterPro" id="IPR003879">
    <property type="entry name" value="Butyrophylin_SPRY"/>
</dbReference>
<dbReference type="InterPro" id="IPR006574">
    <property type="entry name" value="PRY"/>
</dbReference>
<comment type="subcellular location">
    <subcellularLocation>
        <location evidence="1">Membrane</location>
        <topology evidence="1">Single-pass type I membrane protein</topology>
    </subcellularLocation>
</comment>
<dbReference type="InterPro" id="IPR053896">
    <property type="entry name" value="BTN3A2-like_Ig-C"/>
</dbReference>
<evidence type="ECO:0000256" key="2">
    <source>
        <dbReference type="ARBA" id="ARBA00007591"/>
    </source>
</evidence>